<reference evidence="2 3" key="1">
    <citation type="submission" date="2018-06" db="EMBL/GenBank/DDBJ databases">
        <title>Extensive metabolic versatility and redundancy in microbially diverse, dynamic hydrothermal sediments.</title>
        <authorList>
            <person name="Dombrowski N."/>
            <person name="Teske A."/>
            <person name="Baker B.J."/>
        </authorList>
    </citation>
    <scope>NUCLEOTIDE SEQUENCE [LARGE SCALE GENOMIC DNA]</scope>
    <source>
        <strain evidence="2">B10_G13</strain>
    </source>
</reference>
<organism evidence="2 3">
    <name type="scientific">candidate division TA06 bacterium</name>
    <dbReference type="NCBI Taxonomy" id="2250710"/>
    <lineage>
        <taxon>Bacteria</taxon>
        <taxon>Bacteria division TA06</taxon>
    </lineage>
</organism>
<evidence type="ECO:0000313" key="3">
    <source>
        <dbReference type="Proteomes" id="UP000271125"/>
    </source>
</evidence>
<dbReference type="AlphaFoldDB" id="A0A660SK70"/>
<dbReference type="InterPro" id="IPR036397">
    <property type="entry name" value="RNaseH_sf"/>
</dbReference>
<dbReference type="GO" id="GO:0003676">
    <property type="term" value="F:nucleic acid binding"/>
    <property type="evidence" value="ECO:0007669"/>
    <property type="project" value="InterPro"/>
</dbReference>
<comment type="caution">
    <text evidence="2">The sequence shown here is derived from an EMBL/GenBank/DDBJ whole genome shotgun (WGS) entry which is preliminary data.</text>
</comment>
<evidence type="ECO:0000259" key="1">
    <source>
        <dbReference type="Pfam" id="PF13482"/>
    </source>
</evidence>
<dbReference type="EMBL" id="QNBD01000112">
    <property type="protein sequence ID" value="RKX70922.1"/>
    <property type="molecule type" value="Genomic_DNA"/>
</dbReference>
<accession>A0A660SK70</accession>
<dbReference type="InterPro" id="IPR012337">
    <property type="entry name" value="RNaseH-like_sf"/>
</dbReference>
<dbReference type="PANTHER" id="PTHR38462">
    <property type="entry name" value="EXONUCLEASE-LIKE PROTEIN"/>
    <property type="match status" value="1"/>
</dbReference>
<name>A0A660SK70_UNCT6</name>
<dbReference type="Gene3D" id="3.30.420.10">
    <property type="entry name" value="Ribonuclease H-like superfamily/Ribonuclease H"/>
    <property type="match status" value="1"/>
</dbReference>
<gene>
    <name evidence="2" type="ORF">DRP43_02940</name>
</gene>
<proteinExistence type="predicted"/>
<sequence length="387" mass="45815">MSIDDQIKRLRTKTRQENKIKNKDFKIYNKCYAFPMKLGEYVIYNDFVMNKIVKLYFKIEEEISVRDMLFFDTETTGLSSGAGTIPFLVGFGYLDDDGFQIKQFFLKEPSSEYSMLQKIKNIFGKFKYLVSYNGKSFDIHILETRYILNRIGIEFTNIPHIDLLYPCRAFYRKRIGSAALQDIEREIIKYKRSDDILSSLIPYIYFDYLRRGQDSRIDDVIRHNRYDILSLLFILYNIENALSDPNSIGEEIDKLSIAKYLKNKKLTDDAEIHIKCLLENCIDNIVMKEAKREKSFMLKTKNINAAASIWEEEQTEFYAIVELAKYYEHKVKDLNIALEIVQRGIEKCNIINELNECSGRMKYFEDLIKRKKRILNKIRRRIVITNS</sequence>
<evidence type="ECO:0000313" key="2">
    <source>
        <dbReference type="EMBL" id="RKX70922.1"/>
    </source>
</evidence>
<dbReference type="PANTHER" id="PTHR38462:SF1">
    <property type="entry name" value="YPRB RIBONUCLEASE H-LIKE DOMAIN-CONTAINING PROTEIN"/>
    <property type="match status" value="1"/>
</dbReference>
<protein>
    <recommendedName>
        <fullName evidence="1">YprB ribonuclease H-like domain-containing protein</fullName>
    </recommendedName>
</protein>
<dbReference type="SUPFAM" id="SSF53098">
    <property type="entry name" value="Ribonuclease H-like"/>
    <property type="match status" value="1"/>
</dbReference>
<dbReference type="Proteomes" id="UP000271125">
    <property type="component" value="Unassembled WGS sequence"/>
</dbReference>
<dbReference type="Pfam" id="PF13482">
    <property type="entry name" value="RNase_H_2"/>
    <property type="match status" value="1"/>
</dbReference>
<dbReference type="InterPro" id="IPR038720">
    <property type="entry name" value="YprB_RNase_H-like_dom"/>
</dbReference>
<feature type="domain" description="YprB ribonuclease H-like" evidence="1">
    <location>
        <begin position="69"/>
        <end position="234"/>
    </location>
</feature>